<keyword evidence="4" id="KW-0804">Transcription</keyword>
<dbReference type="PANTHER" id="PTHR45881:SF1">
    <property type="entry name" value="FORK HEAD PROTEIN HOMOLOG 2"/>
    <property type="match status" value="1"/>
</dbReference>
<evidence type="ECO:0000256" key="6">
    <source>
        <dbReference type="PROSITE-ProRule" id="PRU00089"/>
    </source>
</evidence>
<evidence type="ECO:0000256" key="1">
    <source>
        <dbReference type="ARBA" id="ARBA00004123"/>
    </source>
</evidence>
<dbReference type="SUPFAM" id="SSF49879">
    <property type="entry name" value="SMAD/FHA domain"/>
    <property type="match status" value="1"/>
</dbReference>
<protein>
    <recommendedName>
        <fullName evidence="12">Fork-head domain-containing protein</fullName>
    </recommendedName>
</protein>
<reference evidence="10" key="1">
    <citation type="journal article" date="2020" name="Stud. Mycol.">
        <title>101 Dothideomycetes genomes: a test case for predicting lifestyles and emergence of pathogens.</title>
        <authorList>
            <person name="Haridas S."/>
            <person name="Albert R."/>
            <person name="Binder M."/>
            <person name="Bloem J."/>
            <person name="Labutti K."/>
            <person name="Salamov A."/>
            <person name="Andreopoulos B."/>
            <person name="Baker S."/>
            <person name="Barry K."/>
            <person name="Bills G."/>
            <person name="Bluhm B."/>
            <person name="Cannon C."/>
            <person name="Castanera R."/>
            <person name="Culley D."/>
            <person name="Daum C."/>
            <person name="Ezra D."/>
            <person name="Gonzalez J."/>
            <person name="Henrissat B."/>
            <person name="Kuo A."/>
            <person name="Liang C."/>
            <person name="Lipzen A."/>
            <person name="Lutzoni F."/>
            <person name="Magnuson J."/>
            <person name="Mondo S."/>
            <person name="Nolan M."/>
            <person name="Ohm R."/>
            <person name="Pangilinan J."/>
            <person name="Park H.-J."/>
            <person name="Ramirez L."/>
            <person name="Alfaro M."/>
            <person name="Sun H."/>
            <person name="Tritt A."/>
            <person name="Yoshinaga Y."/>
            <person name="Zwiers L.-H."/>
            <person name="Turgeon B."/>
            <person name="Goodwin S."/>
            <person name="Spatafora J."/>
            <person name="Crous P."/>
            <person name="Grigoriev I."/>
        </authorList>
    </citation>
    <scope>NUCLEOTIDE SEQUENCE</scope>
    <source>
        <strain evidence="10">CBS 121739</strain>
    </source>
</reference>
<dbReference type="PROSITE" id="PS50006">
    <property type="entry name" value="FHA_DOMAIN"/>
    <property type="match status" value="1"/>
</dbReference>
<dbReference type="AlphaFoldDB" id="A0A6A6VQ78"/>
<evidence type="ECO:0000313" key="11">
    <source>
        <dbReference type="Proteomes" id="UP000799437"/>
    </source>
</evidence>
<feature type="compositionally biased region" description="Polar residues" evidence="7">
    <location>
        <begin position="544"/>
        <end position="560"/>
    </location>
</feature>
<gene>
    <name evidence="10" type="ORF">EJ05DRAFT_524870</name>
</gene>
<dbReference type="InterPro" id="IPR030456">
    <property type="entry name" value="TF_fork_head_CS_2"/>
</dbReference>
<dbReference type="InterPro" id="IPR018122">
    <property type="entry name" value="TF_fork_head_CS_1"/>
</dbReference>
<dbReference type="CDD" id="cd22701">
    <property type="entry name" value="FHA_FKH1-like"/>
    <property type="match status" value="1"/>
</dbReference>
<evidence type="ECO:0000259" key="9">
    <source>
        <dbReference type="PROSITE" id="PS50039"/>
    </source>
</evidence>
<feature type="region of interest" description="Disordered" evidence="7">
    <location>
        <begin position="658"/>
        <end position="746"/>
    </location>
</feature>
<dbReference type="EMBL" id="ML996595">
    <property type="protein sequence ID" value="KAF2752772.1"/>
    <property type="molecule type" value="Genomic_DNA"/>
</dbReference>
<feature type="region of interest" description="Disordered" evidence="7">
    <location>
        <begin position="1"/>
        <end position="81"/>
    </location>
</feature>
<dbReference type="InterPro" id="IPR001766">
    <property type="entry name" value="Fork_head_dom"/>
</dbReference>
<dbReference type="SUPFAM" id="SSF46785">
    <property type="entry name" value="Winged helix' DNA-binding domain"/>
    <property type="match status" value="1"/>
</dbReference>
<dbReference type="RefSeq" id="XP_033595223.1">
    <property type="nucleotide sequence ID" value="XM_033748829.1"/>
</dbReference>
<dbReference type="PROSITE" id="PS00657">
    <property type="entry name" value="FORK_HEAD_1"/>
    <property type="match status" value="1"/>
</dbReference>
<comment type="subcellular location">
    <subcellularLocation>
        <location evidence="1 6">Nucleus</location>
    </subcellularLocation>
</comment>
<dbReference type="InterPro" id="IPR036388">
    <property type="entry name" value="WH-like_DNA-bd_sf"/>
</dbReference>
<dbReference type="FunFam" id="1.10.10.10:FF:000030">
    <property type="entry name" value="Forkhead box protein K2"/>
    <property type="match status" value="1"/>
</dbReference>
<evidence type="ECO:0008006" key="12">
    <source>
        <dbReference type="Google" id="ProtNLM"/>
    </source>
</evidence>
<dbReference type="GO" id="GO:0005634">
    <property type="term" value="C:nucleus"/>
    <property type="evidence" value="ECO:0007669"/>
    <property type="project" value="UniProtKB-SubCell"/>
</dbReference>
<evidence type="ECO:0000256" key="2">
    <source>
        <dbReference type="ARBA" id="ARBA00023015"/>
    </source>
</evidence>
<accession>A0A6A6VQ78</accession>
<evidence type="ECO:0000256" key="4">
    <source>
        <dbReference type="ARBA" id="ARBA00023163"/>
    </source>
</evidence>
<sequence length="799" mass="86995">MAPRRRSERTKKEVEAEDIDATEIMSTPTRKRRRLNGTENAAQSPAPGSVPETVPSLDQVVPVKASSPDSVETKDDDAESEPSIDEIIANLKVARNPITASIELSNDLHARDANERPAFAKIAGRDWTLFVQQPYVHIGRAERPNHPQDGLTPASIPGTISSANTGSNFHIAIDLGPSREVSRLHASIEYNSDTEKWILTTRGRNALRVDDATVHKDHNVTLHSGSVIAIVGTQMLFILPNVEPVIHPYIKQQALADPAETSTDEETRSRRRNGRGFIDDRQFTDLDPFPPSSTGFKPYPQSAVKPRASLPGNTFAAAAFAGAPQPATPLASRVKERAPQSPGYARGVMMESTEDIDYSADSAKELKPPQSYAQLIGQAIMSSPDEMLTLAHIYQYIRDKYAFYRYSGSGWQNSIRHNLSLSKAFEKVARRTDEPGKGMKWKIVDDQRDEFIRKTLMNGRRGTARMGSSGPNSPAAGMAPSSHPGERFLGYMQRDNGRPPTSDSKMKSPQRSHTPPFNQIPQATEAYTPERGPRLAKGSDIMPPSNNGEQSRTPINSRAQHGTHPSYAASSSANVDTTSRLDRNPSAPDTAPGLRVSGSNSPPLYGTETSRANHLVTPLVARHAPRLAPPSTAQAPSQFMQLSSPAPFWRYADLGSTPVRTELSPSRKRKHTSDDESTPDIPPQPSSPPLPQPELDKDADEEVPEPVSPTRSMSRPMSRRQTKSGRERTLSSVSNSGIAGDKIPQGSSFNAGFGGVIARPSSTIAANTTRGSGVSYGKRASLARDRMDDEEEEGIDLAK</sequence>
<feature type="compositionally biased region" description="Polar residues" evidence="7">
    <location>
        <begin position="568"/>
        <end position="578"/>
    </location>
</feature>
<proteinExistence type="predicted"/>
<dbReference type="PROSITE" id="PS50039">
    <property type="entry name" value="FORK_HEAD_3"/>
    <property type="match status" value="1"/>
</dbReference>
<feature type="compositionally biased region" description="Polar residues" evidence="7">
    <location>
        <begin position="499"/>
        <end position="522"/>
    </location>
</feature>
<feature type="region of interest" description="Disordered" evidence="7">
    <location>
        <begin position="456"/>
        <end position="609"/>
    </location>
</feature>
<dbReference type="SMART" id="SM00339">
    <property type="entry name" value="FH"/>
    <property type="match status" value="1"/>
</dbReference>
<dbReference type="GO" id="GO:0000978">
    <property type="term" value="F:RNA polymerase II cis-regulatory region sequence-specific DNA binding"/>
    <property type="evidence" value="ECO:0007669"/>
    <property type="project" value="TreeGrafter"/>
</dbReference>
<dbReference type="Proteomes" id="UP000799437">
    <property type="component" value="Unassembled WGS sequence"/>
</dbReference>
<dbReference type="CDD" id="cd00059">
    <property type="entry name" value="FH_FOX"/>
    <property type="match status" value="1"/>
</dbReference>
<evidence type="ECO:0000313" key="10">
    <source>
        <dbReference type="EMBL" id="KAF2752772.1"/>
    </source>
</evidence>
<keyword evidence="5 6" id="KW-0539">Nucleus</keyword>
<dbReference type="Pfam" id="PF00498">
    <property type="entry name" value="FHA"/>
    <property type="match status" value="1"/>
</dbReference>
<feature type="DNA-binding region" description="Fork-head" evidence="6">
    <location>
        <begin position="367"/>
        <end position="461"/>
    </location>
</feature>
<evidence type="ECO:0000256" key="5">
    <source>
        <dbReference type="ARBA" id="ARBA00023242"/>
    </source>
</evidence>
<keyword evidence="11" id="KW-1185">Reference proteome</keyword>
<feature type="compositionally biased region" description="Polar residues" evidence="7">
    <location>
        <begin position="597"/>
        <end position="609"/>
    </location>
</feature>
<dbReference type="Gene3D" id="2.60.200.20">
    <property type="match status" value="1"/>
</dbReference>
<dbReference type="OrthoDB" id="5954824at2759"/>
<dbReference type="Pfam" id="PF00250">
    <property type="entry name" value="Forkhead"/>
    <property type="match status" value="1"/>
</dbReference>
<dbReference type="PANTHER" id="PTHR45881">
    <property type="entry name" value="CHECKPOINT SUPPRESSOR 1-LIKE, ISOFORM A-RELATED"/>
    <property type="match status" value="1"/>
</dbReference>
<keyword evidence="3 6" id="KW-0238">DNA-binding</keyword>
<feature type="domain" description="FHA" evidence="8">
    <location>
        <begin position="136"/>
        <end position="214"/>
    </location>
</feature>
<dbReference type="Gene3D" id="1.10.10.10">
    <property type="entry name" value="Winged helix-like DNA-binding domain superfamily/Winged helix DNA-binding domain"/>
    <property type="match status" value="1"/>
</dbReference>
<organism evidence="10 11">
    <name type="scientific">Pseudovirgaria hyperparasitica</name>
    <dbReference type="NCBI Taxonomy" id="470096"/>
    <lineage>
        <taxon>Eukaryota</taxon>
        <taxon>Fungi</taxon>
        <taxon>Dikarya</taxon>
        <taxon>Ascomycota</taxon>
        <taxon>Pezizomycotina</taxon>
        <taxon>Dothideomycetes</taxon>
        <taxon>Dothideomycetes incertae sedis</taxon>
        <taxon>Acrospermales</taxon>
        <taxon>Acrospermaceae</taxon>
        <taxon>Pseudovirgaria</taxon>
    </lineage>
</organism>
<feature type="compositionally biased region" description="Acidic residues" evidence="7">
    <location>
        <begin position="788"/>
        <end position="799"/>
    </location>
</feature>
<dbReference type="GeneID" id="54489883"/>
<dbReference type="GO" id="GO:0000981">
    <property type="term" value="F:DNA-binding transcription factor activity, RNA polymerase II-specific"/>
    <property type="evidence" value="ECO:0007669"/>
    <property type="project" value="TreeGrafter"/>
</dbReference>
<evidence type="ECO:0000256" key="7">
    <source>
        <dbReference type="SAM" id="MobiDB-lite"/>
    </source>
</evidence>
<feature type="region of interest" description="Disordered" evidence="7">
    <location>
        <begin position="254"/>
        <end position="304"/>
    </location>
</feature>
<feature type="region of interest" description="Disordered" evidence="7">
    <location>
        <begin position="766"/>
        <end position="799"/>
    </location>
</feature>
<dbReference type="InterPro" id="IPR000253">
    <property type="entry name" value="FHA_dom"/>
</dbReference>
<evidence type="ECO:0000259" key="8">
    <source>
        <dbReference type="PROSITE" id="PS50006"/>
    </source>
</evidence>
<evidence type="ECO:0000256" key="3">
    <source>
        <dbReference type="ARBA" id="ARBA00023125"/>
    </source>
</evidence>
<name>A0A6A6VQ78_9PEZI</name>
<feature type="domain" description="Fork-head" evidence="9">
    <location>
        <begin position="367"/>
        <end position="461"/>
    </location>
</feature>
<keyword evidence="2" id="KW-0805">Transcription regulation</keyword>
<feature type="compositionally biased region" description="Pro residues" evidence="7">
    <location>
        <begin position="680"/>
        <end position="692"/>
    </location>
</feature>
<dbReference type="PRINTS" id="PR00053">
    <property type="entry name" value="FORKHEAD"/>
</dbReference>
<dbReference type="InterPro" id="IPR036390">
    <property type="entry name" value="WH_DNA-bd_sf"/>
</dbReference>
<dbReference type="InterPro" id="IPR008984">
    <property type="entry name" value="SMAD_FHA_dom_sf"/>
</dbReference>
<dbReference type="PROSITE" id="PS00658">
    <property type="entry name" value="FORK_HEAD_2"/>
    <property type="match status" value="1"/>
</dbReference>